<dbReference type="Pfam" id="PF00704">
    <property type="entry name" value="Glyco_hydro_18"/>
    <property type="match status" value="1"/>
</dbReference>
<evidence type="ECO:0000256" key="9">
    <source>
        <dbReference type="ARBA" id="ARBA00023295"/>
    </source>
</evidence>
<dbReference type="FunFam" id="3.20.20.80:FF:000075">
    <property type="entry name" value="Sporulation-specific chitinase"/>
    <property type="match status" value="1"/>
</dbReference>
<dbReference type="OrthoDB" id="76388at2759"/>
<dbReference type="STRING" id="1314781.A0A165F065"/>
<name>A0A165F065_EXIGL</name>
<dbReference type="PANTHER" id="PTHR11177:SF317">
    <property type="entry name" value="CHITINASE 12-RELATED"/>
    <property type="match status" value="1"/>
</dbReference>
<sequence length="399" mass="44943">MPVRSVGYFVNWGIYGRKFFPWMIPAEHLTHILYAFADIREDGEVFLSDDWADKDIHFANDSWNEPAGNLYGNLKQFFLLKKKHRHLKVGLSIGGWTYSPKFHPVVVTPAKRAKFVQSSIQILENYGFDFLDLDYEYPSNSEQAKGYTELLRDLREGLDQHARMKGIMYRYGLTIAAPAGPSNHEKLQVAEMNHYLDFWNIMAYDYAGSWDQVSGHQANTFGGQINTKQALDFYVNNGVAPHKLVVGVPLYGRSFANTEGPGSPYNGVGQGSWEQGVYDYRALPLPGSFIFRDANLMASWSYDYKTKEMVSFDDAEVGRWKGEWIARSGLGGVMVWELSGDKGAERPEMEKGPGKDQVPGPPLLQVVVEAMGGTGVLDASHNCLHFPHSTFENVRKGME</sequence>
<evidence type="ECO:0000256" key="7">
    <source>
        <dbReference type="ARBA" id="ARBA00023024"/>
    </source>
</evidence>
<evidence type="ECO:0000256" key="1">
    <source>
        <dbReference type="ARBA" id="ARBA00000822"/>
    </source>
</evidence>
<keyword evidence="10" id="KW-0624">Polysaccharide degradation</keyword>
<dbReference type="CDD" id="cd06548">
    <property type="entry name" value="GH18_chitinase"/>
    <property type="match status" value="1"/>
</dbReference>
<evidence type="ECO:0000259" key="11">
    <source>
        <dbReference type="PROSITE" id="PS51910"/>
    </source>
</evidence>
<reference evidence="12 13" key="1">
    <citation type="journal article" date="2016" name="Mol. Biol. Evol.">
        <title>Comparative Genomics of Early-Diverging Mushroom-Forming Fungi Provides Insights into the Origins of Lignocellulose Decay Capabilities.</title>
        <authorList>
            <person name="Nagy L.G."/>
            <person name="Riley R."/>
            <person name="Tritt A."/>
            <person name="Adam C."/>
            <person name="Daum C."/>
            <person name="Floudas D."/>
            <person name="Sun H."/>
            <person name="Yadav J.S."/>
            <person name="Pangilinan J."/>
            <person name="Larsson K.H."/>
            <person name="Matsuura K."/>
            <person name="Barry K."/>
            <person name="Labutti K."/>
            <person name="Kuo R."/>
            <person name="Ohm R.A."/>
            <person name="Bhattacharya S.S."/>
            <person name="Shirouzu T."/>
            <person name="Yoshinaga Y."/>
            <person name="Martin F.M."/>
            <person name="Grigoriev I.V."/>
            <person name="Hibbett D.S."/>
        </authorList>
    </citation>
    <scope>NUCLEOTIDE SEQUENCE [LARGE SCALE GENOMIC DNA]</scope>
    <source>
        <strain evidence="12 13">HHB12029</strain>
    </source>
</reference>
<dbReference type="InterPro" id="IPR029070">
    <property type="entry name" value="Chitinase_insertion_sf"/>
</dbReference>
<dbReference type="InParanoid" id="A0A165F065"/>
<keyword evidence="9" id="KW-0326">Glycosidase</keyword>
<protein>
    <recommendedName>
        <fullName evidence="4">chitinase</fullName>
        <ecNumber evidence="4">3.2.1.14</ecNumber>
    </recommendedName>
</protein>
<evidence type="ECO:0000256" key="4">
    <source>
        <dbReference type="ARBA" id="ARBA00012729"/>
    </source>
</evidence>
<dbReference type="AlphaFoldDB" id="A0A165F065"/>
<keyword evidence="6 12" id="KW-0378">Hydrolase</keyword>
<dbReference type="FunFam" id="3.10.50.10:FF:000005">
    <property type="entry name" value="Endochitinase B1"/>
    <property type="match status" value="1"/>
</dbReference>
<keyword evidence="7" id="KW-0146">Chitin degradation</keyword>
<comment type="catalytic activity">
    <reaction evidence="1">
        <text>Random endo-hydrolysis of N-acetyl-beta-D-glucosaminide (1-&gt;4)-beta-linkages in chitin and chitodextrins.</text>
        <dbReference type="EC" id="3.2.1.14"/>
    </reaction>
</comment>
<dbReference type="InterPro" id="IPR017853">
    <property type="entry name" value="GH"/>
</dbReference>
<dbReference type="GO" id="GO:0008061">
    <property type="term" value="F:chitin binding"/>
    <property type="evidence" value="ECO:0007669"/>
    <property type="project" value="InterPro"/>
</dbReference>
<evidence type="ECO:0000256" key="6">
    <source>
        <dbReference type="ARBA" id="ARBA00022801"/>
    </source>
</evidence>
<dbReference type="InterPro" id="IPR011583">
    <property type="entry name" value="Chitinase_II/V-like_cat"/>
</dbReference>
<evidence type="ECO:0000256" key="8">
    <source>
        <dbReference type="ARBA" id="ARBA00023277"/>
    </source>
</evidence>
<dbReference type="EMBL" id="KV426108">
    <property type="protein sequence ID" value="KZV88068.1"/>
    <property type="molecule type" value="Genomic_DNA"/>
</dbReference>
<dbReference type="Gene3D" id="3.10.50.10">
    <property type="match status" value="1"/>
</dbReference>
<evidence type="ECO:0000313" key="13">
    <source>
        <dbReference type="Proteomes" id="UP000077266"/>
    </source>
</evidence>
<dbReference type="SUPFAM" id="SSF54556">
    <property type="entry name" value="Chitinase insertion domain"/>
    <property type="match status" value="1"/>
</dbReference>
<comment type="similarity">
    <text evidence="3">Belongs to the glycosyl hydrolase 18 family. Chitinase class V subfamily.</text>
</comment>
<gene>
    <name evidence="12" type="ORF">EXIGLDRAFT_723011</name>
</gene>
<dbReference type="GO" id="GO:0000272">
    <property type="term" value="P:polysaccharide catabolic process"/>
    <property type="evidence" value="ECO:0007669"/>
    <property type="project" value="UniProtKB-KW"/>
</dbReference>
<dbReference type="GO" id="GO:0008843">
    <property type="term" value="F:endochitinase activity"/>
    <property type="evidence" value="ECO:0007669"/>
    <property type="project" value="UniProtKB-EC"/>
</dbReference>
<dbReference type="Proteomes" id="UP000077266">
    <property type="component" value="Unassembled WGS sequence"/>
</dbReference>
<accession>A0A165F065</accession>
<evidence type="ECO:0000256" key="3">
    <source>
        <dbReference type="ARBA" id="ARBA00008682"/>
    </source>
</evidence>
<dbReference type="SMART" id="SM00636">
    <property type="entry name" value="Glyco_18"/>
    <property type="match status" value="1"/>
</dbReference>
<feature type="domain" description="GH18" evidence="11">
    <location>
        <begin position="3"/>
        <end position="374"/>
    </location>
</feature>
<proteinExistence type="inferred from homology"/>
<keyword evidence="8" id="KW-0119">Carbohydrate metabolism</keyword>
<dbReference type="InterPro" id="IPR001223">
    <property type="entry name" value="Glyco_hydro18_cat"/>
</dbReference>
<dbReference type="GO" id="GO:0006032">
    <property type="term" value="P:chitin catabolic process"/>
    <property type="evidence" value="ECO:0007669"/>
    <property type="project" value="UniProtKB-KW"/>
</dbReference>
<dbReference type="GO" id="GO:0005576">
    <property type="term" value="C:extracellular region"/>
    <property type="evidence" value="ECO:0007669"/>
    <property type="project" value="UniProtKB-SubCell"/>
</dbReference>
<dbReference type="Gene3D" id="3.20.20.80">
    <property type="entry name" value="Glycosidases"/>
    <property type="match status" value="1"/>
</dbReference>
<dbReference type="PROSITE" id="PS51910">
    <property type="entry name" value="GH18_2"/>
    <property type="match status" value="1"/>
</dbReference>
<organism evidence="12 13">
    <name type="scientific">Exidia glandulosa HHB12029</name>
    <dbReference type="NCBI Taxonomy" id="1314781"/>
    <lineage>
        <taxon>Eukaryota</taxon>
        <taxon>Fungi</taxon>
        <taxon>Dikarya</taxon>
        <taxon>Basidiomycota</taxon>
        <taxon>Agaricomycotina</taxon>
        <taxon>Agaricomycetes</taxon>
        <taxon>Auriculariales</taxon>
        <taxon>Exidiaceae</taxon>
        <taxon>Exidia</taxon>
    </lineage>
</organism>
<evidence type="ECO:0000256" key="10">
    <source>
        <dbReference type="ARBA" id="ARBA00023326"/>
    </source>
</evidence>
<dbReference type="PANTHER" id="PTHR11177">
    <property type="entry name" value="CHITINASE"/>
    <property type="match status" value="1"/>
</dbReference>
<evidence type="ECO:0000256" key="2">
    <source>
        <dbReference type="ARBA" id="ARBA00004613"/>
    </source>
</evidence>
<evidence type="ECO:0000256" key="5">
    <source>
        <dbReference type="ARBA" id="ARBA00022525"/>
    </source>
</evidence>
<evidence type="ECO:0000313" key="12">
    <source>
        <dbReference type="EMBL" id="KZV88068.1"/>
    </source>
</evidence>
<keyword evidence="5" id="KW-0964">Secreted</keyword>
<keyword evidence="13" id="KW-1185">Reference proteome</keyword>
<dbReference type="InterPro" id="IPR050314">
    <property type="entry name" value="Glycosyl_Hydrlase_18"/>
</dbReference>
<dbReference type="EC" id="3.2.1.14" evidence="4"/>
<comment type="subcellular location">
    <subcellularLocation>
        <location evidence="2">Secreted</location>
    </subcellularLocation>
</comment>
<dbReference type="SUPFAM" id="SSF51445">
    <property type="entry name" value="(Trans)glycosidases"/>
    <property type="match status" value="1"/>
</dbReference>